<feature type="region of interest" description="Disordered" evidence="1">
    <location>
        <begin position="224"/>
        <end position="262"/>
    </location>
</feature>
<sequence>MKTLLSDLWHETRGGFDRLPVWLPGTSMRLGDIGVFGDGGWTTHTTLSALGIPFSVGPVGVPTSFDYASSDGAEVRSWVGANGEPLPGMVSGNAGLRIRFSRAGAFVLKAGAVRTRQIVELDTLDGLLVQRYQRGDWRREWVLVTEVAQGGPVLILVSASADGEAVVDLGVKAVAAGAPLAGGGTGVSVGSSRGLAATFTSQRQTTVLWRGRCVQDRWWQDGPRIEATRGREDGPGMVGPSATAAEPTVIEVEYPEDLSESR</sequence>
<feature type="compositionally biased region" description="Acidic residues" evidence="1">
    <location>
        <begin position="253"/>
        <end position="262"/>
    </location>
</feature>
<reference evidence="3" key="1">
    <citation type="submission" date="2016-06" db="EMBL/GenBank/DDBJ databases">
        <authorList>
            <person name="Varghese N."/>
            <person name="Submissions Spin"/>
        </authorList>
    </citation>
    <scope>NUCLEOTIDE SEQUENCE [LARGE SCALE GENOMIC DNA]</scope>
    <source>
        <strain evidence="3">DSM 45431</strain>
    </source>
</reference>
<feature type="compositionally biased region" description="Basic and acidic residues" evidence="1">
    <location>
        <begin position="224"/>
        <end position="234"/>
    </location>
</feature>
<protein>
    <submittedName>
        <fullName evidence="2">Uncharacterized protein</fullName>
    </submittedName>
</protein>
<evidence type="ECO:0000313" key="3">
    <source>
        <dbReference type="Proteomes" id="UP000199413"/>
    </source>
</evidence>
<organism evidence="2 3">
    <name type="scientific">Micromonospora rhizosphaerae</name>
    <dbReference type="NCBI Taxonomy" id="568872"/>
    <lineage>
        <taxon>Bacteria</taxon>
        <taxon>Bacillati</taxon>
        <taxon>Actinomycetota</taxon>
        <taxon>Actinomycetes</taxon>
        <taxon>Micromonosporales</taxon>
        <taxon>Micromonosporaceae</taxon>
        <taxon>Micromonospora</taxon>
    </lineage>
</organism>
<dbReference type="STRING" id="568872.GA0070624_3975"/>
<proteinExistence type="predicted"/>
<accession>A0A1C6SKG4</accession>
<evidence type="ECO:0000256" key="1">
    <source>
        <dbReference type="SAM" id="MobiDB-lite"/>
    </source>
</evidence>
<dbReference type="RefSeq" id="WP_091343165.1">
    <property type="nucleotide sequence ID" value="NZ_FMHV01000002.1"/>
</dbReference>
<keyword evidence="3" id="KW-1185">Reference proteome</keyword>
<dbReference type="EMBL" id="FMHV01000002">
    <property type="protein sequence ID" value="SCL29917.1"/>
    <property type="molecule type" value="Genomic_DNA"/>
</dbReference>
<dbReference type="Proteomes" id="UP000199413">
    <property type="component" value="Unassembled WGS sequence"/>
</dbReference>
<dbReference type="AlphaFoldDB" id="A0A1C6SKG4"/>
<dbReference type="OrthoDB" id="4204970at2"/>
<evidence type="ECO:0000313" key="2">
    <source>
        <dbReference type="EMBL" id="SCL29917.1"/>
    </source>
</evidence>
<gene>
    <name evidence="2" type="ORF">GA0070624_3975</name>
</gene>
<name>A0A1C6SKG4_9ACTN</name>